<protein>
    <submittedName>
        <fullName evidence="1">Chaperone</fullName>
    </submittedName>
</protein>
<dbReference type="Gene3D" id="3.30.1460.10">
    <property type="match status" value="1"/>
</dbReference>
<dbReference type="InterPro" id="IPR010261">
    <property type="entry name" value="Tir_chaperone"/>
</dbReference>
<sequence length="131" mass="14739">MRQASICYSVNKMTSQYQAAIRELCLSLSLPEPAIIESVTSLQLDTHVCHLTEHPADYMLMFVSVTPSEHASVDEQNLFSQDPCKPVLGFDPVGQGKVLWNRQHLMQMDRAMVHHQLEQLVHAANQLSQPA</sequence>
<dbReference type="EMBL" id="LR134334">
    <property type="protein sequence ID" value="VEF72673.1"/>
    <property type="molecule type" value="Genomic_DNA"/>
</dbReference>
<reference evidence="1 2" key="1">
    <citation type="submission" date="2018-12" db="EMBL/GenBank/DDBJ databases">
        <authorList>
            <consortium name="Pathogen Informatics"/>
        </authorList>
    </citation>
    <scope>NUCLEOTIDE SEQUENCE [LARGE SCALE GENOMIC DNA]</scope>
    <source>
        <strain evidence="1 2">NCTC7357</strain>
    </source>
</reference>
<organism evidence="1 2">
    <name type="scientific">Pseudomonas chlororaphis</name>
    <dbReference type="NCBI Taxonomy" id="587753"/>
    <lineage>
        <taxon>Bacteria</taxon>
        <taxon>Pseudomonadati</taxon>
        <taxon>Pseudomonadota</taxon>
        <taxon>Gammaproteobacteria</taxon>
        <taxon>Pseudomonadales</taxon>
        <taxon>Pseudomonadaceae</taxon>
        <taxon>Pseudomonas</taxon>
    </lineage>
</organism>
<gene>
    <name evidence="1" type="primary">yerA</name>
    <name evidence="1" type="ORF">NCTC7357_00909</name>
</gene>
<evidence type="ECO:0000313" key="2">
    <source>
        <dbReference type="Proteomes" id="UP000277437"/>
    </source>
</evidence>
<name>A0AAX3FQC4_9PSED</name>
<dbReference type="InterPro" id="IPR005416">
    <property type="entry name" value="T3SS_chp_SycE"/>
</dbReference>
<accession>A0AAX3FQC4</accession>
<dbReference type="Proteomes" id="UP000277437">
    <property type="component" value="Chromosome"/>
</dbReference>
<dbReference type="AlphaFoldDB" id="A0AAX3FQC4"/>
<dbReference type="Pfam" id="PF05932">
    <property type="entry name" value="CesT"/>
    <property type="match status" value="1"/>
</dbReference>
<evidence type="ECO:0000313" key="1">
    <source>
        <dbReference type="EMBL" id="VEF72673.1"/>
    </source>
</evidence>
<dbReference type="GO" id="GO:0030254">
    <property type="term" value="P:protein secretion by the type III secretion system"/>
    <property type="evidence" value="ECO:0007669"/>
    <property type="project" value="InterPro"/>
</dbReference>
<proteinExistence type="predicted"/>
<dbReference type="SUPFAM" id="SSF69635">
    <property type="entry name" value="Type III secretory system chaperone-like"/>
    <property type="match status" value="1"/>
</dbReference>
<dbReference type="PRINTS" id="PR01596">
    <property type="entry name" value="SYCECHAPRONE"/>
</dbReference>